<name>A0A433QCL5_9FUNG</name>
<protein>
    <recommendedName>
        <fullName evidence="6">Cytosol aminopeptidase domain-containing protein</fullName>
    </recommendedName>
</protein>
<keyword evidence="8" id="KW-1185">Reference proteome</keyword>
<keyword evidence="4" id="KW-0378">Hydrolase</keyword>
<evidence type="ECO:0000259" key="6">
    <source>
        <dbReference type="PROSITE" id="PS00631"/>
    </source>
</evidence>
<dbReference type="PROSITE" id="PS00631">
    <property type="entry name" value="CYTOSOL_AP"/>
    <property type="match status" value="1"/>
</dbReference>
<evidence type="ECO:0000313" key="7">
    <source>
        <dbReference type="EMBL" id="RUS27501.1"/>
    </source>
</evidence>
<accession>A0A433QCL5</accession>
<keyword evidence="2" id="KW-0031">Aminopeptidase</keyword>
<dbReference type="Pfam" id="PF00883">
    <property type="entry name" value="Peptidase_M17"/>
    <property type="match status" value="1"/>
</dbReference>
<sequence length="549" mass="59913">MSLPIPHIKAHTGSFASLPAADKYDGLIAVFTSPAALTSFSVTAKGLAARDEAFGSTVQLIIDENVPGGRVVLAPTGSLNGDVDDVRRVFDLLWFGVEAACVYLFVWWTGLWAHRLLDLDLNNHNPTVPLFPRIYIAHTATKRALSAGILRPLIHFVDPPSTAHLSAFTYSPEPISDYARFLEVTLLGVLAASFDPIDVREHYHKTGKKYRTLECLGVIVPESVGQHLGEGGIEKVLHVVKAIEEGRRIMKAPQGRSKFHFHLINWISLSNSPDIGSPDPERMSPRNCAAYIRDVAFARVQNVKVTITEDHDVIAKDLPGWLEMGRHHPRIVKLEYKSPDQSKVKEKYGVTYDTGGADIKAGGVMRSMSRDKCGAASVAGFLKTVSLLAPTHVNITAGLSFVRNSIGSDSFVSDESAEKIWEAEGVLIGNTDAEGRLVMTDLLTEFKDAALANRRANSPVPSLLFTVATLTGHALRAYGGYGIALDANVPARQHRVSRRIFDAGHVWSDPFEISTFRREDIDIVAPGSTSEDVVQANDKPSSATMRGHQ</sequence>
<evidence type="ECO:0000256" key="1">
    <source>
        <dbReference type="ARBA" id="ARBA00009528"/>
    </source>
</evidence>
<dbReference type="AlphaFoldDB" id="A0A433QCL5"/>
<dbReference type="SUPFAM" id="SSF53187">
    <property type="entry name" value="Zn-dependent exopeptidases"/>
    <property type="match status" value="1"/>
</dbReference>
<feature type="non-terminal residue" evidence="7">
    <location>
        <position position="549"/>
    </location>
</feature>
<evidence type="ECO:0000256" key="5">
    <source>
        <dbReference type="SAM" id="MobiDB-lite"/>
    </source>
</evidence>
<proteinExistence type="inferred from homology"/>
<dbReference type="Proteomes" id="UP000274822">
    <property type="component" value="Unassembled WGS sequence"/>
</dbReference>
<dbReference type="EMBL" id="RBNJ01008256">
    <property type="protein sequence ID" value="RUS27501.1"/>
    <property type="molecule type" value="Genomic_DNA"/>
</dbReference>
<comment type="similarity">
    <text evidence="1">Belongs to the peptidase M17 family.</text>
</comment>
<dbReference type="PRINTS" id="PR00481">
    <property type="entry name" value="LAMNOPPTDASE"/>
</dbReference>
<keyword evidence="3" id="KW-0645">Protease</keyword>
<comment type="caution">
    <text evidence="7">The sequence shown here is derived from an EMBL/GenBank/DDBJ whole genome shotgun (WGS) entry which is preliminary data.</text>
</comment>
<evidence type="ECO:0000256" key="3">
    <source>
        <dbReference type="ARBA" id="ARBA00022670"/>
    </source>
</evidence>
<dbReference type="PANTHER" id="PTHR11963:SF48">
    <property type="entry name" value="DIPEPTIDASE B, ISOFORM A"/>
    <property type="match status" value="1"/>
</dbReference>
<dbReference type="GO" id="GO:0070006">
    <property type="term" value="F:metalloaminopeptidase activity"/>
    <property type="evidence" value="ECO:0007669"/>
    <property type="project" value="InterPro"/>
</dbReference>
<dbReference type="InterPro" id="IPR011356">
    <property type="entry name" value="Leucine_aapep/pepB"/>
</dbReference>
<feature type="domain" description="Cytosol aminopeptidase" evidence="6">
    <location>
        <begin position="430"/>
        <end position="437"/>
    </location>
</feature>
<gene>
    <name evidence="7" type="ORF">BC938DRAFT_483153</name>
</gene>
<dbReference type="Gene3D" id="3.40.630.10">
    <property type="entry name" value="Zn peptidases"/>
    <property type="match status" value="1"/>
</dbReference>
<evidence type="ECO:0000256" key="2">
    <source>
        <dbReference type="ARBA" id="ARBA00022438"/>
    </source>
</evidence>
<dbReference type="GO" id="GO:0030145">
    <property type="term" value="F:manganese ion binding"/>
    <property type="evidence" value="ECO:0007669"/>
    <property type="project" value="InterPro"/>
</dbReference>
<dbReference type="GO" id="GO:0005737">
    <property type="term" value="C:cytoplasm"/>
    <property type="evidence" value="ECO:0007669"/>
    <property type="project" value="InterPro"/>
</dbReference>
<dbReference type="PANTHER" id="PTHR11963">
    <property type="entry name" value="LEUCINE AMINOPEPTIDASE-RELATED"/>
    <property type="match status" value="1"/>
</dbReference>
<dbReference type="InterPro" id="IPR000819">
    <property type="entry name" value="Peptidase_M17_C"/>
</dbReference>
<dbReference type="GO" id="GO:0006508">
    <property type="term" value="P:proteolysis"/>
    <property type="evidence" value="ECO:0007669"/>
    <property type="project" value="UniProtKB-KW"/>
</dbReference>
<feature type="region of interest" description="Disordered" evidence="5">
    <location>
        <begin position="528"/>
        <end position="549"/>
    </location>
</feature>
<evidence type="ECO:0000256" key="4">
    <source>
        <dbReference type="ARBA" id="ARBA00022801"/>
    </source>
</evidence>
<reference evidence="7 8" key="1">
    <citation type="journal article" date="2018" name="New Phytol.">
        <title>Phylogenomics of Endogonaceae and evolution of mycorrhizas within Mucoromycota.</title>
        <authorList>
            <person name="Chang Y."/>
            <person name="Desiro A."/>
            <person name="Na H."/>
            <person name="Sandor L."/>
            <person name="Lipzen A."/>
            <person name="Clum A."/>
            <person name="Barry K."/>
            <person name="Grigoriev I.V."/>
            <person name="Martin F.M."/>
            <person name="Stajich J.E."/>
            <person name="Smith M.E."/>
            <person name="Bonito G."/>
            <person name="Spatafora J.W."/>
        </authorList>
    </citation>
    <scope>NUCLEOTIDE SEQUENCE [LARGE SCALE GENOMIC DNA]</scope>
    <source>
        <strain evidence="7 8">AD002</strain>
    </source>
</reference>
<evidence type="ECO:0000313" key="8">
    <source>
        <dbReference type="Proteomes" id="UP000274822"/>
    </source>
</evidence>
<organism evidence="7 8">
    <name type="scientific">Jimgerdemannia flammicorona</name>
    <dbReference type="NCBI Taxonomy" id="994334"/>
    <lineage>
        <taxon>Eukaryota</taxon>
        <taxon>Fungi</taxon>
        <taxon>Fungi incertae sedis</taxon>
        <taxon>Mucoromycota</taxon>
        <taxon>Mucoromycotina</taxon>
        <taxon>Endogonomycetes</taxon>
        <taxon>Endogonales</taxon>
        <taxon>Endogonaceae</taxon>
        <taxon>Jimgerdemannia</taxon>
    </lineage>
</organism>